<dbReference type="PANTHER" id="PTHR31793:SF27">
    <property type="entry name" value="NOVEL THIOESTERASE SUPERFAMILY DOMAIN AND SAPOSIN A-TYPE DOMAIN CONTAINING PROTEIN (0610012H03RIK)"/>
    <property type="match status" value="1"/>
</dbReference>
<evidence type="ECO:0000313" key="3">
    <source>
        <dbReference type="EMBL" id="EMA54423.1"/>
    </source>
</evidence>
<sequence>MAEYTYEIELEPQYRDLDPNGHVNQAVYAGYCEQARTKYWEEIIGQRHDRAELVMVRSEMKFSAEIRLGETVTVRQRIDALGDTSIPIDYEVLVNGETAATGSVVLLSYDRDVREPVTIPDKWRTTIVEYEGHEI</sequence>
<dbReference type="Gene3D" id="3.10.129.10">
    <property type="entry name" value="Hotdog Thioesterase"/>
    <property type="match status" value="1"/>
</dbReference>
<evidence type="ECO:0000256" key="1">
    <source>
        <dbReference type="ARBA" id="ARBA00005953"/>
    </source>
</evidence>
<keyword evidence="2" id="KW-0378">Hydrolase</keyword>
<dbReference type="PATRIC" id="fig|1227456.3.peg.1272"/>
<dbReference type="AlphaFoldDB" id="M0NA24"/>
<dbReference type="EMBL" id="AOME01000028">
    <property type="protein sequence ID" value="EMA54423.1"/>
    <property type="molecule type" value="Genomic_DNA"/>
</dbReference>
<dbReference type="SUPFAM" id="SSF54637">
    <property type="entry name" value="Thioesterase/thiol ester dehydrase-isomerase"/>
    <property type="match status" value="1"/>
</dbReference>
<dbReference type="InterPro" id="IPR050563">
    <property type="entry name" value="4-hydroxybenzoyl-CoA_TE"/>
</dbReference>
<dbReference type="InterPro" id="IPR029069">
    <property type="entry name" value="HotDog_dom_sf"/>
</dbReference>
<comment type="caution">
    <text evidence="3">The sequence shown here is derived from an EMBL/GenBank/DDBJ whole genome shotgun (WGS) entry which is preliminary data.</text>
</comment>
<dbReference type="CDD" id="cd00586">
    <property type="entry name" value="4HBT"/>
    <property type="match status" value="1"/>
</dbReference>
<evidence type="ECO:0000313" key="4">
    <source>
        <dbReference type="Proteomes" id="UP000011625"/>
    </source>
</evidence>
<dbReference type="OrthoDB" id="56956at2157"/>
<protein>
    <submittedName>
        <fullName evidence="3">Thioesterase superfamily protein</fullName>
    </submittedName>
</protein>
<dbReference type="Proteomes" id="UP000011625">
    <property type="component" value="Unassembled WGS sequence"/>
</dbReference>
<proteinExistence type="inferred from homology"/>
<dbReference type="GO" id="GO:0047617">
    <property type="term" value="F:fatty acyl-CoA hydrolase activity"/>
    <property type="evidence" value="ECO:0007669"/>
    <property type="project" value="TreeGrafter"/>
</dbReference>
<dbReference type="RefSeq" id="WP_005041411.1">
    <property type="nucleotide sequence ID" value="NZ_AOME01000028.1"/>
</dbReference>
<name>M0NA24_9EURY</name>
<accession>M0NA24</accession>
<reference evidence="3 4" key="1">
    <citation type="journal article" date="2014" name="PLoS Genet.">
        <title>Phylogenetically driven sequencing of extremely halophilic archaea reveals strategies for static and dynamic osmo-response.</title>
        <authorList>
            <person name="Becker E.A."/>
            <person name="Seitzer P.M."/>
            <person name="Tritt A."/>
            <person name="Larsen D."/>
            <person name="Krusor M."/>
            <person name="Yao A.I."/>
            <person name="Wu D."/>
            <person name="Madern D."/>
            <person name="Eisen J.A."/>
            <person name="Darling A.E."/>
            <person name="Facciotti M.T."/>
        </authorList>
    </citation>
    <scope>NUCLEOTIDE SEQUENCE [LARGE SCALE GENOMIC DNA]</scope>
    <source>
        <strain evidence="3 4">DSM 8989</strain>
    </source>
</reference>
<gene>
    <name evidence="3" type="ORF">C450_06330</name>
</gene>
<evidence type="ECO:0000256" key="2">
    <source>
        <dbReference type="ARBA" id="ARBA00022801"/>
    </source>
</evidence>
<comment type="similarity">
    <text evidence="1">Belongs to the 4-hydroxybenzoyl-CoA thioesterase family.</text>
</comment>
<dbReference type="PANTHER" id="PTHR31793">
    <property type="entry name" value="4-HYDROXYBENZOYL-COA THIOESTERASE FAMILY MEMBER"/>
    <property type="match status" value="1"/>
</dbReference>
<keyword evidence="4" id="KW-1185">Reference proteome</keyword>
<dbReference type="STRING" id="1227456.C450_06330"/>
<dbReference type="Pfam" id="PF13279">
    <property type="entry name" value="4HBT_2"/>
    <property type="match status" value="1"/>
</dbReference>
<organism evidence="3 4">
    <name type="scientific">Halococcus salifodinae DSM 8989</name>
    <dbReference type="NCBI Taxonomy" id="1227456"/>
    <lineage>
        <taxon>Archaea</taxon>
        <taxon>Methanobacteriati</taxon>
        <taxon>Methanobacteriota</taxon>
        <taxon>Stenosarchaea group</taxon>
        <taxon>Halobacteria</taxon>
        <taxon>Halobacteriales</taxon>
        <taxon>Halococcaceae</taxon>
        <taxon>Halococcus</taxon>
    </lineage>
</organism>